<sequence length="515" mass="54567">MLRDKPAVGPGPRLAALAVGILAVASIGAAVPPSSTGSPGRTGAPARVGASPASADEIRRFIDARAEAMRLPSLAVVVIKDGEPFVEHYVGGADGATPYFLGSTSKQFTGFAIQALIADGRLNLEDTLGDLLPEFEQASADARSVTVRQLLGHTSGWSQATGLRKWGWFAGAPDSIRGEAAAIADTALVRAPGAEFEYTNTGYDLLGAVIEEVTGTAYATALKELVITPMGLTRTTGDMSEAEAWGVAGDHYTWFGTFTRPTPAPHPAGGVPSALVVSSADDLTRLIRAHLGTSETDVAGPVLEAARRPHSRVNEFVEYGSGWFVRDLWEATPPGGDWRTATLPACLEHDGSIDRSMTTMIVCPDAGLGVVALTNVGAAPDEFRLQRLRSELVHQLLGTEIGPRPSDFLVDRATWILVGLPVLHAALVGSWIVARRRGRRGWPVLLLGGLALAFSAAVLWLALIHIPRRDGTLRTLRSLWTTVPDLGVVSIISVGFTVVAVWLALRSAREHRSSQ</sequence>
<proteinExistence type="predicted"/>
<dbReference type="EMBL" id="AVPJ01000002">
    <property type="protein sequence ID" value="KGN34418.1"/>
    <property type="molecule type" value="Genomic_DNA"/>
</dbReference>
<protein>
    <recommendedName>
        <fullName evidence="3">Beta-lactamase-related domain-containing protein</fullName>
    </recommendedName>
</protein>
<feature type="transmembrane region" description="Helical" evidence="2">
    <location>
        <begin position="413"/>
        <end position="433"/>
    </location>
</feature>
<dbReference type="InterPro" id="IPR001466">
    <property type="entry name" value="Beta-lactam-related"/>
</dbReference>
<keyword evidence="2" id="KW-1133">Transmembrane helix</keyword>
<comment type="caution">
    <text evidence="4">The sequence shown here is derived from an EMBL/GenBank/DDBJ whole genome shotgun (WGS) entry which is preliminary data.</text>
</comment>
<keyword evidence="5" id="KW-1185">Reference proteome</keyword>
<feature type="transmembrane region" description="Helical" evidence="2">
    <location>
        <begin position="486"/>
        <end position="505"/>
    </location>
</feature>
<evidence type="ECO:0000313" key="5">
    <source>
        <dbReference type="Proteomes" id="UP000030002"/>
    </source>
</evidence>
<name>A0A0A0JB94_9MICO</name>
<evidence type="ECO:0000256" key="2">
    <source>
        <dbReference type="SAM" id="Phobius"/>
    </source>
</evidence>
<accession>A0A0A0JB94</accession>
<dbReference type="Proteomes" id="UP000030002">
    <property type="component" value="Unassembled WGS sequence"/>
</dbReference>
<dbReference type="PANTHER" id="PTHR46825:SF9">
    <property type="entry name" value="BETA-LACTAMASE-RELATED DOMAIN-CONTAINING PROTEIN"/>
    <property type="match status" value="1"/>
</dbReference>
<keyword evidence="2" id="KW-0812">Transmembrane</keyword>
<keyword evidence="2" id="KW-0472">Membrane</keyword>
<feature type="transmembrane region" description="Helical" evidence="2">
    <location>
        <begin position="445"/>
        <end position="466"/>
    </location>
</feature>
<dbReference type="Gene3D" id="3.40.710.10">
    <property type="entry name" value="DD-peptidase/beta-lactamase superfamily"/>
    <property type="match status" value="1"/>
</dbReference>
<reference evidence="4 5" key="1">
    <citation type="submission" date="2013-08" db="EMBL/GenBank/DDBJ databases">
        <title>The genome sequence of Knoellia sinensis.</title>
        <authorList>
            <person name="Zhu W."/>
            <person name="Wang G."/>
        </authorList>
    </citation>
    <scope>NUCLEOTIDE SEQUENCE [LARGE SCALE GENOMIC DNA]</scope>
    <source>
        <strain evidence="4 5">KCTC 19936</strain>
    </source>
</reference>
<dbReference type="RefSeq" id="WP_035912430.1">
    <property type="nucleotide sequence ID" value="NZ_AVPJ01000002.1"/>
</dbReference>
<dbReference type="SUPFAM" id="SSF56601">
    <property type="entry name" value="beta-lactamase/transpeptidase-like"/>
    <property type="match status" value="1"/>
</dbReference>
<dbReference type="Pfam" id="PF00144">
    <property type="entry name" value="Beta-lactamase"/>
    <property type="match status" value="1"/>
</dbReference>
<feature type="region of interest" description="Disordered" evidence="1">
    <location>
        <begin position="31"/>
        <end position="51"/>
    </location>
</feature>
<dbReference type="PANTHER" id="PTHR46825">
    <property type="entry name" value="D-ALANYL-D-ALANINE-CARBOXYPEPTIDASE/ENDOPEPTIDASE AMPH"/>
    <property type="match status" value="1"/>
</dbReference>
<dbReference type="InterPro" id="IPR012338">
    <property type="entry name" value="Beta-lactam/transpept-like"/>
</dbReference>
<dbReference type="STRING" id="1385520.N802_12820"/>
<evidence type="ECO:0000259" key="3">
    <source>
        <dbReference type="Pfam" id="PF00144"/>
    </source>
</evidence>
<dbReference type="eggNOG" id="COG1680">
    <property type="taxonomic scope" value="Bacteria"/>
</dbReference>
<evidence type="ECO:0000313" key="4">
    <source>
        <dbReference type="EMBL" id="KGN34418.1"/>
    </source>
</evidence>
<evidence type="ECO:0000256" key="1">
    <source>
        <dbReference type="SAM" id="MobiDB-lite"/>
    </source>
</evidence>
<feature type="domain" description="Beta-lactamase-related" evidence="3">
    <location>
        <begin position="59"/>
        <end position="384"/>
    </location>
</feature>
<dbReference type="InterPro" id="IPR050491">
    <property type="entry name" value="AmpC-like"/>
</dbReference>
<gene>
    <name evidence="4" type="ORF">N802_12820</name>
</gene>
<dbReference type="OrthoDB" id="3863176at2"/>
<dbReference type="AlphaFoldDB" id="A0A0A0JB94"/>
<organism evidence="4 5">
    <name type="scientific">Knoellia sinensis KCTC 19936</name>
    <dbReference type="NCBI Taxonomy" id="1385520"/>
    <lineage>
        <taxon>Bacteria</taxon>
        <taxon>Bacillati</taxon>
        <taxon>Actinomycetota</taxon>
        <taxon>Actinomycetes</taxon>
        <taxon>Micrococcales</taxon>
        <taxon>Intrasporangiaceae</taxon>
        <taxon>Knoellia</taxon>
    </lineage>
</organism>